<dbReference type="Proteomes" id="UP000276133">
    <property type="component" value="Unassembled WGS sequence"/>
</dbReference>
<dbReference type="PANTHER" id="PTHR15653">
    <property type="entry name" value="STRIATIN"/>
    <property type="match status" value="1"/>
</dbReference>
<comment type="caution">
    <text evidence="4">The sequence shown here is derived from an EMBL/GenBank/DDBJ whole genome shotgun (WGS) entry which is preliminary data.</text>
</comment>
<evidence type="ECO:0000256" key="1">
    <source>
        <dbReference type="ARBA" id="ARBA00023054"/>
    </source>
</evidence>
<evidence type="ECO:0000313" key="5">
    <source>
        <dbReference type="Proteomes" id="UP000276133"/>
    </source>
</evidence>
<keyword evidence="5" id="KW-1185">Reference proteome</keyword>
<dbReference type="STRING" id="10195.A0A3M7P1Q5"/>
<dbReference type="InterPro" id="IPR051488">
    <property type="entry name" value="WD_repeat_striatin"/>
</dbReference>
<gene>
    <name evidence="4" type="ORF">BpHYR1_012220</name>
</gene>
<reference evidence="4 5" key="1">
    <citation type="journal article" date="2018" name="Sci. Rep.">
        <title>Genomic signatures of local adaptation to the degree of environmental predictability in rotifers.</title>
        <authorList>
            <person name="Franch-Gras L."/>
            <person name="Hahn C."/>
            <person name="Garcia-Roger E.M."/>
            <person name="Carmona M.J."/>
            <person name="Serra M."/>
            <person name="Gomez A."/>
        </authorList>
    </citation>
    <scope>NUCLEOTIDE SEQUENCE [LARGE SCALE GENOMIC DNA]</scope>
    <source>
        <strain evidence="4">HYR1</strain>
    </source>
</reference>
<name>A0A3M7P1Q5_BRAPC</name>
<evidence type="ECO:0000256" key="2">
    <source>
        <dbReference type="SAM" id="MobiDB-lite"/>
    </source>
</evidence>
<dbReference type="AlphaFoldDB" id="A0A3M7P1Q5"/>
<organism evidence="4 5">
    <name type="scientific">Brachionus plicatilis</name>
    <name type="common">Marine rotifer</name>
    <name type="synonym">Brachionus muelleri</name>
    <dbReference type="NCBI Taxonomy" id="10195"/>
    <lineage>
        <taxon>Eukaryota</taxon>
        <taxon>Metazoa</taxon>
        <taxon>Spiralia</taxon>
        <taxon>Gnathifera</taxon>
        <taxon>Rotifera</taxon>
        <taxon>Eurotatoria</taxon>
        <taxon>Monogononta</taxon>
        <taxon>Pseudotrocha</taxon>
        <taxon>Ploima</taxon>
        <taxon>Brachionidae</taxon>
        <taxon>Brachionus</taxon>
    </lineage>
</organism>
<feature type="region of interest" description="Disordered" evidence="2">
    <location>
        <begin position="128"/>
        <end position="154"/>
    </location>
</feature>
<feature type="domain" description="Striatin N-terminal" evidence="3">
    <location>
        <begin position="51"/>
        <end position="148"/>
    </location>
</feature>
<protein>
    <submittedName>
        <fullName evidence="4">Striatin-3 isoform X2</fullName>
    </submittedName>
</protein>
<dbReference type="Pfam" id="PF08232">
    <property type="entry name" value="Striatin"/>
    <property type="match status" value="1"/>
</dbReference>
<dbReference type="EMBL" id="REGN01014112">
    <property type="protein sequence ID" value="RMZ93045.1"/>
    <property type="molecule type" value="Genomic_DNA"/>
</dbReference>
<dbReference type="Gene3D" id="1.20.5.300">
    <property type="match status" value="1"/>
</dbReference>
<accession>A0A3M7P1Q5</accession>
<feature type="region of interest" description="Disordered" evidence="2">
    <location>
        <begin position="1"/>
        <end position="49"/>
    </location>
</feature>
<dbReference type="InterPro" id="IPR013258">
    <property type="entry name" value="Striatin_N"/>
</dbReference>
<feature type="compositionally biased region" description="Polar residues" evidence="2">
    <location>
        <begin position="129"/>
        <end position="148"/>
    </location>
</feature>
<dbReference type="PANTHER" id="PTHR15653:SF0">
    <property type="entry name" value="CONNECTOR OF KINASE TO AP-1, ISOFORM E"/>
    <property type="match status" value="1"/>
</dbReference>
<evidence type="ECO:0000313" key="4">
    <source>
        <dbReference type="EMBL" id="RMZ93045.1"/>
    </source>
</evidence>
<keyword evidence="1" id="KW-0175">Coiled coil</keyword>
<dbReference type="OrthoDB" id="727118at2759"/>
<evidence type="ECO:0000259" key="3">
    <source>
        <dbReference type="Pfam" id="PF08232"/>
    </source>
</evidence>
<sequence>MERSEDVLLSGGGMNTNGDVNAVINPNTPSSNSSNSTQSNNASDRPNTSYSMPGILHFLQHEWNRFEFERQQWELDRAELMTKISFLQGERRGQENLKNNLLRRIKMLEVALRQERIKFHKLKFGSDLSPFNNAQADSKNNASSTSNDNELELK</sequence>
<feature type="compositionally biased region" description="Low complexity" evidence="2">
    <location>
        <begin position="25"/>
        <end position="41"/>
    </location>
</feature>
<proteinExistence type="predicted"/>